<organism evidence="8 9">
    <name type="scientific">Bursaphelenchus xylophilus</name>
    <name type="common">Pinewood nematode worm</name>
    <name type="synonym">Aphelenchoides xylophilus</name>
    <dbReference type="NCBI Taxonomy" id="6326"/>
    <lineage>
        <taxon>Eukaryota</taxon>
        <taxon>Metazoa</taxon>
        <taxon>Ecdysozoa</taxon>
        <taxon>Nematoda</taxon>
        <taxon>Chromadorea</taxon>
        <taxon>Rhabditida</taxon>
        <taxon>Tylenchina</taxon>
        <taxon>Tylenchomorpha</taxon>
        <taxon>Aphelenchoidea</taxon>
        <taxon>Aphelenchoididae</taxon>
        <taxon>Bursaphelenchus</taxon>
    </lineage>
</organism>
<evidence type="ECO:0000313" key="8">
    <source>
        <dbReference type="Proteomes" id="UP000095284"/>
    </source>
</evidence>
<dbReference type="GO" id="GO:0006612">
    <property type="term" value="P:protein targeting to membrane"/>
    <property type="evidence" value="ECO:0007669"/>
    <property type="project" value="TreeGrafter"/>
</dbReference>
<evidence type="ECO:0000313" key="9">
    <source>
        <dbReference type="WBParaSite" id="BXY_0263200.1"/>
    </source>
</evidence>
<dbReference type="AlphaFoldDB" id="A0A1I7RPJ1"/>
<keyword evidence="6" id="KW-0472">Membrane</keyword>
<evidence type="ECO:0000256" key="1">
    <source>
        <dbReference type="ARBA" id="ARBA00004406"/>
    </source>
</evidence>
<keyword evidence="5" id="KW-0256">Endoplasmic reticulum</keyword>
<dbReference type="PANTHER" id="PTHR13254:SF0">
    <property type="entry name" value="GOLGIN SUBFAMILY A MEMBER 7_ERF4 DOMAIN-CONTAINING PROTEIN"/>
    <property type="match status" value="1"/>
</dbReference>
<reference evidence="9" key="1">
    <citation type="submission" date="2016-11" db="UniProtKB">
        <authorList>
            <consortium name="WormBaseParasite"/>
        </authorList>
    </citation>
    <scope>IDENTIFICATION</scope>
</reference>
<proteinExistence type="inferred from homology"/>
<dbReference type="PANTHER" id="PTHR13254">
    <property type="entry name" value="GOLGI AUTOANTIGEN, GOLGIN SUBFAMILY A, 7"/>
    <property type="match status" value="1"/>
</dbReference>
<dbReference type="GO" id="GO:0002178">
    <property type="term" value="C:palmitoyltransferase complex"/>
    <property type="evidence" value="ECO:0007669"/>
    <property type="project" value="TreeGrafter"/>
</dbReference>
<comment type="subunit">
    <text evidence="3">Interacts with ERF2.</text>
</comment>
<evidence type="ECO:0000256" key="3">
    <source>
        <dbReference type="ARBA" id="ARBA00011396"/>
    </source>
</evidence>
<protein>
    <recommendedName>
        <fullName evidence="4">Ras modification protein ERF4</fullName>
    </recommendedName>
</protein>
<comment type="similarity">
    <text evidence="2">Belongs to the ERF4 family.</text>
</comment>
<dbReference type="InterPro" id="IPR019383">
    <property type="entry name" value="Golgin_A_7/ERF4"/>
</dbReference>
<dbReference type="WBParaSite" id="BXY_0263200.1">
    <property type="protein sequence ID" value="BXY_0263200.1"/>
    <property type="gene ID" value="BXY_0263200"/>
</dbReference>
<feature type="domain" description="Golgin subfamily A member 7/ERF4" evidence="7">
    <location>
        <begin position="14"/>
        <end position="126"/>
    </location>
</feature>
<comment type="subcellular location">
    <subcellularLocation>
        <location evidence="1">Endoplasmic reticulum membrane</location>
        <topology evidence="1">Peripheral membrane protein</topology>
    </subcellularLocation>
</comment>
<name>A0A1I7RPJ1_BURXY</name>
<dbReference type="eggNOG" id="KOG4069">
    <property type="taxonomic scope" value="Eukaryota"/>
</dbReference>
<dbReference type="GO" id="GO:0005789">
    <property type="term" value="C:endoplasmic reticulum membrane"/>
    <property type="evidence" value="ECO:0007669"/>
    <property type="project" value="UniProtKB-SubCell"/>
</dbReference>
<dbReference type="InterPro" id="IPR051371">
    <property type="entry name" value="Ras_palmitoyltransferase"/>
</dbReference>
<evidence type="ECO:0000256" key="5">
    <source>
        <dbReference type="ARBA" id="ARBA00022824"/>
    </source>
</evidence>
<sequence>MSSQPIALDNCHKIFVERDYSSGLDVRFQRSFPSTLDGVIDENSWFYMIDNINSMFKKAESVNMGAIGETLVSFFTCYLVRLCTTTRYEKQLQMIRKFINEQNKNIFLPAGLCITDPIERGLRVLEITVLSSGGGVQSPTRDLHLNHR</sequence>
<dbReference type="Proteomes" id="UP000095284">
    <property type="component" value="Unplaced"/>
</dbReference>
<dbReference type="Pfam" id="PF10256">
    <property type="entry name" value="Erf4"/>
    <property type="match status" value="1"/>
</dbReference>
<evidence type="ECO:0000256" key="2">
    <source>
        <dbReference type="ARBA" id="ARBA00007732"/>
    </source>
</evidence>
<evidence type="ECO:0000256" key="4">
    <source>
        <dbReference type="ARBA" id="ARBA00018463"/>
    </source>
</evidence>
<evidence type="ECO:0000259" key="7">
    <source>
        <dbReference type="Pfam" id="PF10256"/>
    </source>
</evidence>
<evidence type="ECO:0000256" key="6">
    <source>
        <dbReference type="ARBA" id="ARBA00023136"/>
    </source>
</evidence>
<accession>A0A1I7RPJ1</accession>